<protein>
    <submittedName>
        <fullName evidence="1">FMN-binding negative transcriptional regulator</fullName>
    </submittedName>
</protein>
<gene>
    <name evidence="1" type="ORF">NKI81_16860</name>
</gene>
<sequence>MYIPTHFDEPKVGILHELINSHPLGILFTVGKSGMDANHIPVLLDPEQGSLGTLHAHVARSNPVWQDVVDNDEVLVVFRAADAYISPTWYPSKHETQRQVPTWNYMVAHAFGKVVIHDDERYVRGMVARLTRIHEAPQEVPWKMTHAPRDYIDALIKDIVGLEIEITKLIGKSKLGQDESARDMRGAGTRLRAQGDVLVGDAMIARAESDK</sequence>
<keyword evidence="2" id="KW-1185">Reference proteome</keyword>
<dbReference type="EMBL" id="JAMYRI010000009">
    <property type="protein sequence ID" value="MER9285621.1"/>
    <property type="molecule type" value="Genomic_DNA"/>
</dbReference>
<evidence type="ECO:0000313" key="2">
    <source>
        <dbReference type="Proteomes" id="UP001480082"/>
    </source>
</evidence>
<name>A0ACC6T1H6_9HYPH</name>
<accession>A0ACC6T1H6</accession>
<evidence type="ECO:0000313" key="1">
    <source>
        <dbReference type="EMBL" id="MER9285621.1"/>
    </source>
</evidence>
<organism evidence="1 2">
    <name type="scientific">Mesorhizobium australicum</name>
    <dbReference type="NCBI Taxonomy" id="536018"/>
    <lineage>
        <taxon>Bacteria</taxon>
        <taxon>Pseudomonadati</taxon>
        <taxon>Pseudomonadota</taxon>
        <taxon>Alphaproteobacteria</taxon>
        <taxon>Hyphomicrobiales</taxon>
        <taxon>Phyllobacteriaceae</taxon>
        <taxon>Mesorhizobium</taxon>
    </lineage>
</organism>
<comment type="caution">
    <text evidence="1">The sequence shown here is derived from an EMBL/GenBank/DDBJ whole genome shotgun (WGS) entry which is preliminary data.</text>
</comment>
<dbReference type="Proteomes" id="UP001480082">
    <property type="component" value="Unassembled WGS sequence"/>
</dbReference>
<reference evidence="1 2" key="1">
    <citation type="journal article" date="2024" name="Proc. Natl. Acad. Sci. U.S.A.">
        <title>The evolutionary genomics of adaptation to stress in wild rhizobium bacteria.</title>
        <authorList>
            <person name="Kehlet-Delgado H."/>
            <person name="Montoya A.P."/>
            <person name="Jensen K.T."/>
            <person name="Wendlandt C.E."/>
            <person name="Dexheimer C."/>
            <person name="Roberts M."/>
            <person name="Torres Martinez L."/>
            <person name="Friesen M.L."/>
            <person name="Griffitts J.S."/>
            <person name="Porter S.S."/>
        </authorList>
    </citation>
    <scope>NUCLEOTIDE SEQUENCE [LARGE SCALE GENOMIC DNA]</scope>
    <source>
        <strain evidence="1 2">M0468</strain>
    </source>
</reference>
<proteinExistence type="predicted"/>